<dbReference type="Proteomes" id="UP000708148">
    <property type="component" value="Unassembled WGS sequence"/>
</dbReference>
<proteinExistence type="predicted"/>
<feature type="non-terminal residue" evidence="1">
    <location>
        <position position="185"/>
    </location>
</feature>
<evidence type="ECO:0000313" key="2">
    <source>
        <dbReference type="Proteomes" id="UP000708148"/>
    </source>
</evidence>
<gene>
    <name evidence="1" type="ORF">OSTQU699_LOCUS2579</name>
</gene>
<keyword evidence="2" id="KW-1185">Reference proteome</keyword>
<accession>A0A8S1ITE7</accession>
<reference evidence="1" key="1">
    <citation type="submission" date="2020-12" db="EMBL/GenBank/DDBJ databases">
        <authorList>
            <person name="Iha C."/>
        </authorList>
    </citation>
    <scope>NUCLEOTIDE SEQUENCE</scope>
</reference>
<dbReference type="EMBL" id="CAJHUC010000627">
    <property type="protein sequence ID" value="CAD7697218.1"/>
    <property type="molecule type" value="Genomic_DNA"/>
</dbReference>
<dbReference type="AlphaFoldDB" id="A0A8S1ITE7"/>
<evidence type="ECO:0000313" key="1">
    <source>
        <dbReference type="EMBL" id="CAD7697218.1"/>
    </source>
</evidence>
<protein>
    <submittedName>
        <fullName evidence="1">Uncharacterized protein</fullName>
    </submittedName>
</protein>
<organism evidence="1 2">
    <name type="scientific">Ostreobium quekettii</name>
    <dbReference type="NCBI Taxonomy" id="121088"/>
    <lineage>
        <taxon>Eukaryota</taxon>
        <taxon>Viridiplantae</taxon>
        <taxon>Chlorophyta</taxon>
        <taxon>core chlorophytes</taxon>
        <taxon>Ulvophyceae</taxon>
        <taxon>TCBD clade</taxon>
        <taxon>Bryopsidales</taxon>
        <taxon>Ostreobineae</taxon>
        <taxon>Ostreobiaceae</taxon>
        <taxon>Ostreobium</taxon>
    </lineage>
</organism>
<name>A0A8S1ITE7_9CHLO</name>
<comment type="caution">
    <text evidence="1">The sequence shown here is derived from an EMBL/GenBank/DDBJ whole genome shotgun (WGS) entry which is preliminary data.</text>
</comment>
<sequence>IHNGRLAGEFEFIGGLKEECSQEGLEEPRPGAGEGELEQMLQVVVVVRETEHRMERWVNLGQQLPGAVVFVIAGNKGSTTPSTSSSTPLLILSPEAAQEINTLFVKMAREVEESSNSSSSGDAMEHTWNTFFKGMVVDIEYLLVSLPFWSTWVESDSERKAQCHATLEKVSEVTTSIFSYDCAEL</sequence>